<gene>
    <name evidence="2" type="ORF">DPMN_060102</name>
</gene>
<name>A0A9D4HH70_DREPO</name>
<evidence type="ECO:0000313" key="2">
    <source>
        <dbReference type="EMBL" id="KAH3717319.1"/>
    </source>
</evidence>
<proteinExistence type="predicted"/>
<dbReference type="EMBL" id="JAIWYP010000013">
    <property type="protein sequence ID" value="KAH3717319.1"/>
    <property type="molecule type" value="Genomic_DNA"/>
</dbReference>
<reference evidence="2" key="2">
    <citation type="submission" date="2020-11" db="EMBL/GenBank/DDBJ databases">
        <authorList>
            <person name="McCartney M.A."/>
            <person name="Auch B."/>
            <person name="Kono T."/>
            <person name="Mallez S."/>
            <person name="Becker A."/>
            <person name="Gohl D.M."/>
            <person name="Silverstein K.A.T."/>
            <person name="Koren S."/>
            <person name="Bechman K.B."/>
            <person name="Herman A."/>
            <person name="Abrahante J.E."/>
            <person name="Garbe J."/>
        </authorList>
    </citation>
    <scope>NUCLEOTIDE SEQUENCE</scope>
    <source>
        <strain evidence="2">Duluth1</strain>
        <tissue evidence="2">Whole animal</tissue>
    </source>
</reference>
<evidence type="ECO:0000313" key="3">
    <source>
        <dbReference type="Proteomes" id="UP000828390"/>
    </source>
</evidence>
<sequence length="62" mass="6747">MGYALNIISGNKYFFQFEEVMALMRDDFKTDIGIPRGFSALSAPPNNGGTPKANGPDPKPKL</sequence>
<reference evidence="2" key="1">
    <citation type="journal article" date="2019" name="bioRxiv">
        <title>The Genome of the Zebra Mussel, Dreissena polymorpha: A Resource for Invasive Species Research.</title>
        <authorList>
            <person name="McCartney M.A."/>
            <person name="Auch B."/>
            <person name="Kono T."/>
            <person name="Mallez S."/>
            <person name="Zhang Y."/>
            <person name="Obille A."/>
            <person name="Becker A."/>
            <person name="Abrahante J.E."/>
            <person name="Garbe J."/>
            <person name="Badalamenti J.P."/>
            <person name="Herman A."/>
            <person name="Mangelson H."/>
            <person name="Liachko I."/>
            <person name="Sullivan S."/>
            <person name="Sone E.D."/>
            <person name="Koren S."/>
            <person name="Silverstein K.A.T."/>
            <person name="Beckman K.B."/>
            <person name="Gohl D.M."/>
        </authorList>
    </citation>
    <scope>NUCLEOTIDE SEQUENCE</scope>
    <source>
        <strain evidence="2">Duluth1</strain>
        <tissue evidence="2">Whole animal</tissue>
    </source>
</reference>
<comment type="caution">
    <text evidence="2">The sequence shown here is derived from an EMBL/GenBank/DDBJ whole genome shotgun (WGS) entry which is preliminary data.</text>
</comment>
<keyword evidence="3" id="KW-1185">Reference proteome</keyword>
<feature type="region of interest" description="Disordered" evidence="1">
    <location>
        <begin position="39"/>
        <end position="62"/>
    </location>
</feature>
<protein>
    <submittedName>
        <fullName evidence="2">Uncharacterized protein</fullName>
    </submittedName>
</protein>
<accession>A0A9D4HH70</accession>
<organism evidence="2 3">
    <name type="scientific">Dreissena polymorpha</name>
    <name type="common">Zebra mussel</name>
    <name type="synonym">Mytilus polymorpha</name>
    <dbReference type="NCBI Taxonomy" id="45954"/>
    <lineage>
        <taxon>Eukaryota</taxon>
        <taxon>Metazoa</taxon>
        <taxon>Spiralia</taxon>
        <taxon>Lophotrochozoa</taxon>
        <taxon>Mollusca</taxon>
        <taxon>Bivalvia</taxon>
        <taxon>Autobranchia</taxon>
        <taxon>Heteroconchia</taxon>
        <taxon>Euheterodonta</taxon>
        <taxon>Imparidentia</taxon>
        <taxon>Neoheterodontei</taxon>
        <taxon>Myida</taxon>
        <taxon>Dreissenoidea</taxon>
        <taxon>Dreissenidae</taxon>
        <taxon>Dreissena</taxon>
    </lineage>
</organism>
<evidence type="ECO:0000256" key="1">
    <source>
        <dbReference type="SAM" id="MobiDB-lite"/>
    </source>
</evidence>
<dbReference type="Proteomes" id="UP000828390">
    <property type="component" value="Unassembled WGS sequence"/>
</dbReference>
<dbReference type="AlphaFoldDB" id="A0A9D4HH70"/>